<sequence length="232" mass="25347">MSNPSRRRASSTSQPNVHCYCVSSGINQSSNAPPRIVAPHAAAFIAAVAVPLLRAAPRLRYRCIAAHRCRRIESPFLLGGVPSLLLADVLRVAARRLPHIRVTSRFTALLAVRAVASSAVRDLHVAREPSSTLAVRHARSSSLEPLAPSTSVDAYGWSTAATSRRTRPHPSSTSSLIPLLGGSPLSVVSLSLLSVLPFFHNYLLDFCVRIKPYFRQKLMKIPLHSKTREHRV</sequence>
<keyword evidence="2" id="KW-1185">Reference proteome</keyword>
<comment type="caution">
    <text evidence="1">The sequence shown here is derived from an EMBL/GenBank/DDBJ whole genome shotgun (WGS) entry which is preliminary data.</text>
</comment>
<reference evidence="1 2" key="1">
    <citation type="submission" date="2024-01" db="EMBL/GenBank/DDBJ databases">
        <title>Genome assemblies of Stephania.</title>
        <authorList>
            <person name="Yang L."/>
        </authorList>
    </citation>
    <scope>NUCLEOTIDE SEQUENCE [LARGE SCALE GENOMIC DNA]</scope>
    <source>
        <strain evidence="1">JXDWG</strain>
        <tissue evidence="1">Leaf</tissue>
    </source>
</reference>
<dbReference type="EMBL" id="JBBNAG010000002">
    <property type="protein sequence ID" value="KAK9157289.1"/>
    <property type="molecule type" value="Genomic_DNA"/>
</dbReference>
<evidence type="ECO:0000313" key="2">
    <source>
        <dbReference type="Proteomes" id="UP001419268"/>
    </source>
</evidence>
<evidence type="ECO:0000313" key="1">
    <source>
        <dbReference type="EMBL" id="KAK9157289.1"/>
    </source>
</evidence>
<name>A0AAP0KU41_9MAGN</name>
<dbReference type="AlphaFoldDB" id="A0AAP0KU41"/>
<accession>A0AAP0KU41</accession>
<proteinExistence type="predicted"/>
<protein>
    <submittedName>
        <fullName evidence="1">Uncharacterized protein</fullName>
    </submittedName>
</protein>
<organism evidence="1 2">
    <name type="scientific">Stephania cephalantha</name>
    <dbReference type="NCBI Taxonomy" id="152367"/>
    <lineage>
        <taxon>Eukaryota</taxon>
        <taxon>Viridiplantae</taxon>
        <taxon>Streptophyta</taxon>
        <taxon>Embryophyta</taxon>
        <taxon>Tracheophyta</taxon>
        <taxon>Spermatophyta</taxon>
        <taxon>Magnoliopsida</taxon>
        <taxon>Ranunculales</taxon>
        <taxon>Menispermaceae</taxon>
        <taxon>Menispermoideae</taxon>
        <taxon>Cissampelideae</taxon>
        <taxon>Stephania</taxon>
    </lineage>
</organism>
<gene>
    <name evidence="1" type="ORF">Scep_003863</name>
</gene>
<dbReference type="Proteomes" id="UP001419268">
    <property type="component" value="Unassembled WGS sequence"/>
</dbReference>